<dbReference type="InterPro" id="IPR011659">
    <property type="entry name" value="WD40"/>
</dbReference>
<dbReference type="InterPro" id="IPR001680">
    <property type="entry name" value="WD40_rpt"/>
</dbReference>
<proteinExistence type="predicted"/>
<dbReference type="Pfam" id="PF00400">
    <property type="entry name" value="WD40"/>
    <property type="match status" value="1"/>
</dbReference>
<gene>
    <name evidence="4" type="ORF">ETD85_22430</name>
</gene>
<dbReference type="Pfam" id="PF00069">
    <property type="entry name" value="Pkinase"/>
    <property type="match status" value="1"/>
</dbReference>
<dbReference type="PANTHER" id="PTHR19879:SF9">
    <property type="entry name" value="TRANSCRIPTION INITIATION FACTOR TFIID SUBUNIT 5"/>
    <property type="match status" value="1"/>
</dbReference>
<dbReference type="SUPFAM" id="SSF82171">
    <property type="entry name" value="DPP6 N-terminal domain-like"/>
    <property type="match status" value="2"/>
</dbReference>
<feature type="domain" description="Protein kinase" evidence="3">
    <location>
        <begin position="23"/>
        <end position="266"/>
    </location>
</feature>
<keyword evidence="2" id="KW-0472">Membrane</keyword>
<dbReference type="SUPFAM" id="SSF56112">
    <property type="entry name" value="Protein kinase-like (PK-like)"/>
    <property type="match status" value="1"/>
</dbReference>
<evidence type="ECO:0000256" key="2">
    <source>
        <dbReference type="SAM" id="Phobius"/>
    </source>
</evidence>
<reference evidence="4 5" key="1">
    <citation type="submission" date="2019-05" db="EMBL/GenBank/DDBJ databases">
        <title>Draft genome sequence of Nonomuraea zeae DSM 100528.</title>
        <authorList>
            <person name="Saricaoglu S."/>
            <person name="Isik K."/>
        </authorList>
    </citation>
    <scope>NUCLEOTIDE SEQUENCE [LARGE SCALE GENOMIC DNA]</scope>
    <source>
        <strain evidence="4 5">DSM 100528</strain>
    </source>
</reference>
<evidence type="ECO:0000313" key="5">
    <source>
        <dbReference type="Proteomes" id="UP000306628"/>
    </source>
</evidence>
<dbReference type="InterPro" id="IPR000719">
    <property type="entry name" value="Prot_kinase_dom"/>
</dbReference>
<protein>
    <recommendedName>
        <fullName evidence="3">Protein kinase domain-containing protein</fullName>
    </recommendedName>
</protein>
<keyword evidence="2" id="KW-0812">Transmembrane</keyword>
<evidence type="ECO:0000256" key="1">
    <source>
        <dbReference type="PROSITE-ProRule" id="PRU00221"/>
    </source>
</evidence>
<dbReference type="InterPro" id="IPR015943">
    <property type="entry name" value="WD40/YVTN_repeat-like_dom_sf"/>
</dbReference>
<keyword evidence="1" id="KW-0853">WD repeat</keyword>
<dbReference type="InterPro" id="IPR011009">
    <property type="entry name" value="Kinase-like_dom_sf"/>
</dbReference>
<dbReference type="GO" id="GO:0004672">
    <property type="term" value="F:protein kinase activity"/>
    <property type="evidence" value="ECO:0007669"/>
    <property type="project" value="InterPro"/>
</dbReference>
<dbReference type="InterPro" id="IPR049052">
    <property type="entry name" value="nSTAND1"/>
</dbReference>
<dbReference type="PROSITE" id="PS00108">
    <property type="entry name" value="PROTEIN_KINASE_ST"/>
    <property type="match status" value="1"/>
</dbReference>
<dbReference type="Gene3D" id="2.130.10.10">
    <property type="entry name" value="YVTN repeat-like/Quinoprotein amine dehydrogenase"/>
    <property type="match status" value="4"/>
</dbReference>
<comment type="caution">
    <text evidence="4">The sequence shown here is derived from an EMBL/GenBank/DDBJ whole genome shotgun (WGS) entry which is preliminary data.</text>
</comment>
<dbReference type="Proteomes" id="UP000306628">
    <property type="component" value="Unassembled WGS sequence"/>
</dbReference>
<dbReference type="EMBL" id="VCKX01000068">
    <property type="protein sequence ID" value="TMR32521.1"/>
    <property type="molecule type" value="Genomic_DNA"/>
</dbReference>
<dbReference type="Pfam" id="PF07676">
    <property type="entry name" value="PD40"/>
    <property type="match status" value="1"/>
</dbReference>
<feature type="transmembrane region" description="Helical" evidence="2">
    <location>
        <begin position="460"/>
        <end position="482"/>
    </location>
</feature>
<dbReference type="PROSITE" id="PS50082">
    <property type="entry name" value="WD_REPEATS_2"/>
    <property type="match status" value="1"/>
</dbReference>
<dbReference type="PROSITE" id="PS50011">
    <property type="entry name" value="PROTEIN_KINASE_DOM"/>
    <property type="match status" value="1"/>
</dbReference>
<dbReference type="InterPro" id="IPR008271">
    <property type="entry name" value="Ser/Thr_kinase_AS"/>
</dbReference>
<dbReference type="PANTHER" id="PTHR19879">
    <property type="entry name" value="TRANSCRIPTION INITIATION FACTOR TFIID"/>
    <property type="match status" value="1"/>
</dbReference>
<dbReference type="SMART" id="SM00320">
    <property type="entry name" value="WD40"/>
    <property type="match status" value="7"/>
</dbReference>
<dbReference type="Gene3D" id="3.30.200.20">
    <property type="entry name" value="Phosphorylase Kinase, domain 1"/>
    <property type="match status" value="1"/>
</dbReference>
<evidence type="ECO:0000259" key="3">
    <source>
        <dbReference type="PROSITE" id="PS50011"/>
    </source>
</evidence>
<dbReference type="AlphaFoldDB" id="A0A5S4GIZ2"/>
<organism evidence="4 5">
    <name type="scientific">Nonomuraea zeae</name>
    <dbReference type="NCBI Taxonomy" id="1642303"/>
    <lineage>
        <taxon>Bacteria</taxon>
        <taxon>Bacillati</taxon>
        <taxon>Actinomycetota</taxon>
        <taxon>Actinomycetes</taxon>
        <taxon>Streptosporangiales</taxon>
        <taxon>Streptosporangiaceae</taxon>
        <taxon>Nonomuraea</taxon>
    </lineage>
</organism>
<name>A0A5S4GIZ2_9ACTN</name>
<dbReference type="SMART" id="SM00220">
    <property type="entry name" value="S_TKc"/>
    <property type="match status" value="1"/>
</dbReference>
<dbReference type="Pfam" id="PF20703">
    <property type="entry name" value="nSTAND1"/>
    <property type="match status" value="1"/>
</dbReference>
<dbReference type="OrthoDB" id="582179at2"/>
<evidence type="ECO:0000313" key="4">
    <source>
        <dbReference type="EMBL" id="TMR32521.1"/>
    </source>
</evidence>
<keyword evidence="5" id="KW-1185">Reference proteome</keyword>
<keyword evidence="2" id="KW-1133">Transmembrane helix</keyword>
<dbReference type="GO" id="GO:0005524">
    <property type="term" value="F:ATP binding"/>
    <property type="evidence" value="ECO:0007669"/>
    <property type="project" value="InterPro"/>
</dbReference>
<dbReference type="CDD" id="cd14014">
    <property type="entry name" value="STKc_PknB_like"/>
    <property type="match status" value="1"/>
</dbReference>
<accession>A0A5S4GIZ2</accession>
<feature type="repeat" description="WD" evidence="1">
    <location>
        <begin position="1054"/>
        <end position="1088"/>
    </location>
</feature>
<dbReference type="Gene3D" id="1.10.510.10">
    <property type="entry name" value="Transferase(Phosphotransferase) domain 1"/>
    <property type="match status" value="1"/>
</dbReference>
<sequence>MSIRMAHLMAPLTPADPRRLGRYWLAGRLGAGGQGVVYDAYGEAGERVAVKVPRFDGAESRARLAKEVAAARRVASFCTARVIEAQVETAPQYIVSEFVPGPSLRQVVAESGPYEQDALRRLAIGVATALTAIHQAGIVHRDLKPDNIIMGPDGPRVIDFGVAREVGPTTSGPLVGTPGYMPPEVFEGRGAGAAADLWAWAMVVLFAARGADVIEAGEPAAVIARVLDFTPQVGGLAEPLAGLVAAALARDPANRPSAAEVLWRLLGGEGAAPPGGERADLLVRGGTQAGALAGRPQPDLGTVAEELYGELSEAERASVPEVFLRMIDGEDLRPVGLEELPDTPAADAMLTVFGGAGLITRTDAGYELAAPGLLHAWPRLREWVASNRDGLPVHRRLADAAVLWEEHGRKPADLMHGSALDRTLQWAATARKDLTLGRRERAFLDAAAGQSRTRARRRRLVAAALAVLLVAALGGLGTAEYLRRESNRQRDDALARSLALRAADLRQSDPQVAKLLSVAGWRLSPGLPETRGALYDSLSQATTSVFSDPGYTADTVQTLSGDGRILVSVGGGTARIWDVPGRRRIGTVSGVGEDVHDVALAPDGHTLALLDVEGVRLWDTRTGRPLGERIPRPTEERTDRGVLSFDSSGHYLAIPDAKTVLPGWWDVATRKQLTAPSGAAVNAISRDGRYGFVVKGAGAELWDLRSGRKTPLPPIEQDKGAVSAAAFSDDGRMLVTTEILTSAAQSRLRVFELPAGDEVMGQDGDVGTEAGFAFGDRFIADWGGQDALRLRLRSGFEAVYERALPASVERLRFDLDGRAVRYLTEHGAVLTEDVSTVFDPSMNGAQIGDVWLDPSARVLAAIWDYRIHVRDAVTGRPLMAPIERPDGMATAAFSADGRRLALAAGSTVRIVDVAGRRVSARLELTGEPGQSPQAVAFSPDGRTLAVSREGRPGHVELWDLASGSRRAVTGAGATDLAFRADGRLLAAGGPLQLIDPAKGAVRPLAPGAGQLDGAFAFSPDGRRVAFAGPDRLTLWDGDVRTRIAEFSLSAGSEVTMLAWSPDGRTIATYEQGARVRLWDVRSRQPLGVVFDGKQALDGGGNGWVAFSADGTELHTVTPDGTVRVHDVAEPAVAAALCARAGRALTAGEWARHLPGVQPFAVCP</sequence>